<name>A0A1Y5DYB7_COLPS</name>
<protein>
    <recommendedName>
        <fullName evidence="7">OmpA-like domain-containing protein</fullName>
    </recommendedName>
</protein>
<feature type="chain" id="PRO_5013232306" description="OmpA-like domain-containing protein" evidence="6">
    <location>
        <begin position="38"/>
        <end position="278"/>
    </location>
</feature>
<dbReference type="NCBIfam" id="TIGR03789">
    <property type="entry name" value="pdsO"/>
    <property type="match status" value="1"/>
</dbReference>
<dbReference type="InterPro" id="IPR006664">
    <property type="entry name" value="OMP_bac"/>
</dbReference>
<feature type="transmembrane region" description="Helical" evidence="5">
    <location>
        <begin position="61"/>
        <end position="86"/>
    </location>
</feature>
<dbReference type="InterPro" id="IPR036737">
    <property type="entry name" value="OmpA-like_sf"/>
</dbReference>
<evidence type="ECO:0000256" key="4">
    <source>
        <dbReference type="PROSITE-ProRule" id="PRU00473"/>
    </source>
</evidence>
<gene>
    <name evidence="8" type="ORF">A9Q75_17960</name>
</gene>
<evidence type="ECO:0000259" key="7">
    <source>
        <dbReference type="PROSITE" id="PS51123"/>
    </source>
</evidence>
<keyword evidence="6" id="KW-0732">Signal</keyword>
<dbReference type="PANTHER" id="PTHR30329">
    <property type="entry name" value="STATOR ELEMENT OF FLAGELLAR MOTOR COMPLEX"/>
    <property type="match status" value="1"/>
</dbReference>
<organism evidence="8 9">
    <name type="scientific">Colwellia psychrerythraea</name>
    <name type="common">Vibrio psychroerythus</name>
    <dbReference type="NCBI Taxonomy" id="28229"/>
    <lineage>
        <taxon>Bacteria</taxon>
        <taxon>Pseudomonadati</taxon>
        <taxon>Pseudomonadota</taxon>
        <taxon>Gammaproteobacteria</taxon>
        <taxon>Alteromonadales</taxon>
        <taxon>Colwelliaceae</taxon>
        <taxon>Colwellia</taxon>
    </lineage>
</organism>
<dbReference type="Gene3D" id="3.30.1330.60">
    <property type="entry name" value="OmpA-like domain"/>
    <property type="match status" value="1"/>
</dbReference>
<dbReference type="EMBL" id="MAAF01000110">
    <property type="protein sequence ID" value="OUR75533.1"/>
    <property type="molecule type" value="Genomic_DNA"/>
</dbReference>
<dbReference type="PROSITE" id="PS51123">
    <property type="entry name" value="OMPA_2"/>
    <property type="match status" value="1"/>
</dbReference>
<keyword evidence="2 4" id="KW-0472">Membrane</keyword>
<dbReference type="CDD" id="cd07185">
    <property type="entry name" value="OmpA_C-like"/>
    <property type="match status" value="1"/>
</dbReference>
<keyword evidence="5" id="KW-0812">Transmembrane</keyword>
<dbReference type="InterPro" id="IPR022511">
    <property type="entry name" value="PdsO"/>
</dbReference>
<dbReference type="SUPFAM" id="SSF103088">
    <property type="entry name" value="OmpA-like"/>
    <property type="match status" value="1"/>
</dbReference>
<sequence>MKNTNQLPQVQPYKITGKKLIITTALMAALATSSVNATENILTPEKTQQQETNNENIGFGTGAVIGAIVAGPVGAFVAGIGGVFVAKYINVNDQNDELSTALVNEQRKQRSNEQIQSQYQAKLQRIERSYQQQLVALENQKNQSGQLQADNLLMSLQFSTGSSDIAPHYQEQVAALAQILNSSPEMKIDLSGYTDLIGEQSLNQTLSQARVESVRTLLMAQGVEEQQIATFAFGEESPVVANNESEVSFYDRRVVLKLHTPPSKEESETINNQMANNH</sequence>
<comment type="caution">
    <text evidence="8">The sequence shown here is derived from an EMBL/GenBank/DDBJ whole genome shotgun (WGS) entry which is preliminary data.</text>
</comment>
<keyword evidence="5" id="KW-1133">Transmembrane helix</keyword>
<keyword evidence="3" id="KW-0998">Cell outer membrane</keyword>
<dbReference type="Proteomes" id="UP000243053">
    <property type="component" value="Unassembled WGS sequence"/>
</dbReference>
<evidence type="ECO:0000256" key="1">
    <source>
        <dbReference type="ARBA" id="ARBA00004442"/>
    </source>
</evidence>
<dbReference type="AlphaFoldDB" id="A0A1Y5DYB7"/>
<dbReference type="InterPro" id="IPR006665">
    <property type="entry name" value="OmpA-like"/>
</dbReference>
<feature type="signal peptide" evidence="6">
    <location>
        <begin position="1"/>
        <end position="37"/>
    </location>
</feature>
<reference evidence="9" key="1">
    <citation type="journal article" date="2017" name="Proc. Natl. Acad. Sci. U.S.A.">
        <title>Simulation of Deepwater Horizon oil plume reveals substrate specialization within a complex community of hydrocarbon degraders.</title>
        <authorList>
            <person name="Hu P."/>
            <person name="Dubinsky E.A."/>
            <person name="Probst A.J."/>
            <person name="Wang J."/>
            <person name="Sieber C.M.K."/>
            <person name="Tom L.M."/>
            <person name="Gardinali P."/>
            <person name="Banfield J.F."/>
            <person name="Atlas R.M."/>
            <person name="Andersen G.L."/>
        </authorList>
    </citation>
    <scope>NUCLEOTIDE SEQUENCE [LARGE SCALE GENOMIC DNA]</scope>
</reference>
<dbReference type="PANTHER" id="PTHR30329:SF21">
    <property type="entry name" value="LIPOPROTEIN YIAD-RELATED"/>
    <property type="match status" value="1"/>
</dbReference>
<evidence type="ECO:0000313" key="9">
    <source>
        <dbReference type="Proteomes" id="UP000243053"/>
    </source>
</evidence>
<proteinExistence type="predicted"/>
<evidence type="ECO:0000256" key="6">
    <source>
        <dbReference type="SAM" id="SignalP"/>
    </source>
</evidence>
<dbReference type="PRINTS" id="PR01021">
    <property type="entry name" value="OMPADOMAIN"/>
</dbReference>
<evidence type="ECO:0000256" key="5">
    <source>
        <dbReference type="SAM" id="Phobius"/>
    </source>
</evidence>
<evidence type="ECO:0000256" key="3">
    <source>
        <dbReference type="ARBA" id="ARBA00023237"/>
    </source>
</evidence>
<accession>A0A1Y5DYB7</accession>
<evidence type="ECO:0000313" key="8">
    <source>
        <dbReference type="EMBL" id="OUR75533.1"/>
    </source>
</evidence>
<dbReference type="Pfam" id="PF00691">
    <property type="entry name" value="OmpA"/>
    <property type="match status" value="1"/>
</dbReference>
<comment type="subcellular location">
    <subcellularLocation>
        <location evidence="1">Cell outer membrane</location>
    </subcellularLocation>
</comment>
<dbReference type="InterPro" id="IPR050330">
    <property type="entry name" value="Bact_OuterMem_StrucFunc"/>
</dbReference>
<feature type="domain" description="OmpA-like" evidence="7">
    <location>
        <begin position="145"/>
        <end position="262"/>
    </location>
</feature>
<evidence type="ECO:0000256" key="2">
    <source>
        <dbReference type="ARBA" id="ARBA00023136"/>
    </source>
</evidence>
<dbReference type="GO" id="GO:0009279">
    <property type="term" value="C:cell outer membrane"/>
    <property type="evidence" value="ECO:0007669"/>
    <property type="project" value="UniProtKB-SubCell"/>
</dbReference>